<dbReference type="GO" id="GO:0004252">
    <property type="term" value="F:serine-type endopeptidase activity"/>
    <property type="evidence" value="ECO:0007669"/>
    <property type="project" value="InterPro"/>
</dbReference>
<evidence type="ECO:0000259" key="9">
    <source>
        <dbReference type="PROSITE" id="PS51695"/>
    </source>
</evidence>
<dbReference type="PANTHER" id="PTHR14218:SF15">
    <property type="entry name" value="TRIPEPTIDYL-PEPTIDASE 1"/>
    <property type="match status" value="1"/>
</dbReference>
<evidence type="ECO:0000256" key="3">
    <source>
        <dbReference type="ARBA" id="ARBA00022723"/>
    </source>
</evidence>
<evidence type="ECO:0000256" key="2">
    <source>
        <dbReference type="ARBA" id="ARBA00022670"/>
    </source>
</evidence>
<sequence length="575" mass="57942">MAGSAPAPAQAQSVTVQVWLTPDLAGATAFADAVSTPGGAGYRHYLSPNAYTARFGPSAARIKAVTDWLTQQGLKQVRLSSGHDYLSATGAVTKLTVPSSLAADVLGVTGLGGSGSDAAASATPAIAAPTCAQFWGQHVQSFQPAYKGLTKGSLPICGYSAAQMRAAYGATSANTGKGVTVALTENASPTAMFTTLTDYAKANHLPAPRSDQFRKIESGSECGATPASSTRHTSADVAPSGPPVDDEAEMDSEAVYALAPDANQLMVVADGACGDEDQSLIDATLSVLLGEGARPSATIVSNSWQISLGMEPAPVMHAIDLRAAAEGVGMYFVSGDTPGLTMTGSDRYATVVGGTTLGVGAKGERVFETGWSDDSATLDGGKWDSEGVGGGGGGTSLDFGQPRYQKGVVPSSMAQVQVGGKTVDNRAVPDIAADGDPDTGMLIGFIQTGTDAEPGPYQTLPNAGTSLACPLVAALVADAEQGQGSAFGFINPLLYRLAGTPALHDVLPVSASAPQQDRAAFTPAADGSGPSLDVFGTTTPGAGQQVLAKGYDTITGLGTPNGSAFIDGLRKGSGR</sequence>
<dbReference type="CDD" id="cd11377">
    <property type="entry name" value="Pro-peptidase_S53"/>
    <property type="match status" value="1"/>
</dbReference>
<dbReference type="AlphaFoldDB" id="C7QKF0"/>
<dbReference type="InterPro" id="IPR050819">
    <property type="entry name" value="Tripeptidyl-peptidase_I"/>
</dbReference>
<dbReference type="PROSITE" id="PS00138">
    <property type="entry name" value="SUBTILASE_SER"/>
    <property type="match status" value="1"/>
</dbReference>
<comment type="cofactor">
    <cofactor evidence="1">
        <name>Ca(2+)</name>
        <dbReference type="ChEBI" id="CHEBI:29108"/>
    </cofactor>
</comment>
<dbReference type="GO" id="GO:0046872">
    <property type="term" value="F:metal ion binding"/>
    <property type="evidence" value="ECO:0007669"/>
    <property type="project" value="UniProtKB-KW"/>
</dbReference>
<keyword evidence="3" id="KW-0479">Metal-binding</keyword>
<dbReference type="SMART" id="SM00944">
    <property type="entry name" value="Pro-kuma_activ"/>
    <property type="match status" value="1"/>
</dbReference>
<dbReference type="GO" id="GO:0008240">
    <property type="term" value="F:tripeptidyl-peptidase activity"/>
    <property type="evidence" value="ECO:0007669"/>
    <property type="project" value="TreeGrafter"/>
</dbReference>
<evidence type="ECO:0000256" key="6">
    <source>
        <dbReference type="ARBA" id="ARBA00022837"/>
    </source>
</evidence>
<dbReference type="eggNOG" id="COG4934">
    <property type="taxonomic scope" value="Bacteria"/>
</dbReference>
<keyword evidence="5" id="KW-0720">Serine protease</keyword>
<dbReference type="SUPFAM" id="SSF52743">
    <property type="entry name" value="Subtilisin-like"/>
    <property type="match status" value="1"/>
</dbReference>
<reference evidence="10 11" key="1">
    <citation type="journal article" date="2009" name="Stand. Genomic Sci.">
        <title>Complete genome sequence of Catenulispora acidiphila type strain (ID 139908).</title>
        <authorList>
            <person name="Copeland A."/>
            <person name="Lapidus A."/>
            <person name="Glavina Del Rio T."/>
            <person name="Nolan M."/>
            <person name="Lucas S."/>
            <person name="Chen F."/>
            <person name="Tice H."/>
            <person name="Cheng J.F."/>
            <person name="Bruce D."/>
            <person name="Goodwin L."/>
            <person name="Pitluck S."/>
            <person name="Mikhailova N."/>
            <person name="Pati A."/>
            <person name="Ivanova N."/>
            <person name="Mavromatis K."/>
            <person name="Chen A."/>
            <person name="Palaniappan K."/>
            <person name="Chain P."/>
            <person name="Land M."/>
            <person name="Hauser L."/>
            <person name="Chang Y.J."/>
            <person name="Jeffries C.D."/>
            <person name="Chertkov O."/>
            <person name="Brettin T."/>
            <person name="Detter J.C."/>
            <person name="Han C."/>
            <person name="Ali Z."/>
            <person name="Tindall B.J."/>
            <person name="Goker M."/>
            <person name="Bristow J."/>
            <person name="Eisen J.A."/>
            <person name="Markowitz V."/>
            <person name="Hugenholtz P."/>
            <person name="Kyrpides N.C."/>
            <person name="Klenk H.P."/>
        </authorList>
    </citation>
    <scope>NUCLEOTIDE SEQUENCE [LARGE SCALE GENOMIC DNA]</scope>
    <source>
        <strain evidence="11">DSM 44928 / JCM 14897 / NBRC 102108 / NRRL B-24433 / ID139908</strain>
    </source>
</reference>
<evidence type="ECO:0000313" key="11">
    <source>
        <dbReference type="Proteomes" id="UP000000851"/>
    </source>
</evidence>
<dbReference type="Pfam" id="PF09286">
    <property type="entry name" value="Pro-kuma_activ"/>
    <property type="match status" value="1"/>
</dbReference>
<keyword evidence="4" id="KW-0378">Hydrolase</keyword>
<keyword evidence="11" id="KW-1185">Reference proteome</keyword>
<dbReference type="InterPro" id="IPR030400">
    <property type="entry name" value="Sedolisin_dom"/>
</dbReference>
<feature type="region of interest" description="Disordered" evidence="8">
    <location>
        <begin position="210"/>
        <end position="249"/>
    </location>
</feature>
<dbReference type="STRING" id="479433.Caci_8226"/>
<keyword evidence="7" id="KW-0865">Zymogen</keyword>
<dbReference type="EMBL" id="CP001700">
    <property type="protein sequence ID" value="ACU77049.1"/>
    <property type="molecule type" value="Genomic_DNA"/>
</dbReference>
<dbReference type="InterPro" id="IPR015366">
    <property type="entry name" value="S53_propep"/>
</dbReference>
<dbReference type="Gene3D" id="3.40.50.200">
    <property type="entry name" value="Peptidase S8/S53 domain"/>
    <property type="match status" value="1"/>
</dbReference>
<feature type="domain" description="Peptidase S53" evidence="9">
    <location>
        <begin position="158"/>
        <end position="572"/>
    </location>
</feature>
<dbReference type="InterPro" id="IPR023828">
    <property type="entry name" value="Peptidase_S8_Ser-AS"/>
</dbReference>
<gene>
    <name evidence="10" type="ordered locus">Caci_8226</name>
</gene>
<dbReference type="KEGG" id="cai:Caci_8226"/>
<name>C7QKF0_CATAD</name>
<dbReference type="HOGENOM" id="CLU_012501_2_0_11"/>
<dbReference type="PROSITE" id="PS51695">
    <property type="entry name" value="SEDOLISIN"/>
    <property type="match status" value="1"/>
</dbReference>
<keyword evidence="2" id="KW-0645">Protease</keyword>
<organism evidence="10 11">
    <name type="scientific">Catenulispora acidiphila (strain DSM 44928 / JCM 14897 / NBRC 102108 / NRRL B-24433 / ID139908)</name>
    <dbReference type="NCBI Taxonomy" id="479433"/>
    <lineage>
        <taxon>Bacteria</taxon>
        <taxon>Bacillati</taxon>
        <taxon>Actinomycetota</taxon>
        <taxon>Actinomycetes</taxon>
        <taxon>Catenulisporales</taxon>
        <taxon>Catenulisporaceae</taxon>
        <taxon>Catenulispora</taxon>
    </lineage>
</organism>
<dbReference type="InterPro" id="IPR036852">
    <property type="entry name" value="Peptidase_S8/S53_dom_sf"/>
</dbReference>
<evidence type="ECO:0000256" key="4">
    <source>
        <dbReference type="ARBA" id="ARBA00022801"/>
    </source>
</evidence>
<proteinExistence type="predicted"/>
<evidence type="ECO:0000313" key="10">
    <source>
        <dbReference type="EMBL" id="ACU77049.1"/>
    </source>
</evidence>
<evidence type="ECO:0000256" key="5">
    <source>
        <dbReference type="ARBA" id="ARBA00022825"/>
    </source>
</evidence>
<evidence type="ECO:0000256" key="8">
    <source>
        <dbReference type="SAM" id="MobiDB-lite"/>
    </source>
</evidence>
<protein>
    <submittedName>
        <fullName evidence="10">Peptidase S53 propeptide</fullName>
    </submittedName>
</protein>
<dbReference type="InParanoid" id="C7QKF0"/>
<dbReference type="Proteomes" id="UP000000851">
    <property type="component" value="Chromosome"/>
</dbReference>
<dbReference type="GO" id="GO:0006508">
    <property type="term" value="P:proteolysis"/>
    <property type="evidence" value="ECO:0007669"/>
    <property type="project" value="UniProtKB-KW"/>
</dbReference>
<dbReference type="PANTHER" id="PTHR14218">
    <property type="entry name" value="PROTEASE S8 TRIPEPTIDYL PEPTIDASE I CLN2"/>
    <property type="match status" value="1"/>
</dbReference>
<evidence type="ECO:0000256" key="7">
    <source>
        <dbReference type="ARBA" id="ARBA00023145"/>
    </source>
</evidence>
<accession>C7QKF0</accession>
<evidence type="ECO:0000256" key="1">
    <source>
        <dbReference type="ARBA" id="ARBA00001913"/>
    </source>
</evidence>
<keyword evidence="6" id="KW-0106">Calcium</keyword>
<dbReference type="SUPFAM" id="SSF54897">
    <property type="entry name" value="Protease propeptides/inhibitors"/>
    <property type="match status" value="1"/>
</dbReference>